<evidence type="ECO:0008006" key="3">
    <source>
        <dbReference type="Google" id="ProtNLM"/>
    </source>
</evidence>
<dbReference type="PANTHER" id="PTHR31286">
    <property type="entry name" value="GLYCINE-RICH CELL WALL STRUCTURAL PROTEIN 1.8-LIKE"/>
    <property type="match status" value="1"/>
</dbReference>
<accession>A0A9Q1GTX9</accession>
<dbReference type="PANTHER" id="PTHR31286:SF165">
    <property type="entry name" value="DUF4283 DOMAIN-CONTAINING PROTEIN"/>
    <property type="match status" value="1"/>
</dbReference>
<reference evidence="1" key="1">
    <citation type="submission" date="2022-04" db="EMBL/GenBank/DDBJ databases">
        <title>Carnegiea gigantea Genome sequencing and assembly v2.</title>
        <authorList>
            <person name="Copetti D."/>
            <person name="Sanderson M.J."/>
            <person name="Burquez A."/>
            <person name="Wojciechowski M.F."/>
        </authorList>
    </citation>
    <scope>NUCLEOTIDE SEQUENCE</scope>
    <source>
        <strain evidence="1">SGP5-SGP5p</strain>
        <tissue evidence="1">Aerial part</tissue>
    </source>
</reference>
<dbReference type="Proteomes" id="UP001153076">
    <property type="component" value="Unassembled WGS sequence"/>
</dbReference>
<comment type="caution">
    <text evidence="1">The sequence shown here is derived from an EMBL/GenBank/DDBJ whole genome shotgun (WGS) entry which is preliminary data.</text>
</comment>
<evidence type="ECO:0000313" key="1">
    <source>
        <dbReference type="EMBL" id="KAJ8426028.1"/>
    </source>
</evidence>
<dbReference type="EMBL" id="JAKOGI010001362">
    <property type="protein sequence ID" value="KAJ8426028.1"/>
    <property type="molecule type" value="Genomic_DNA"/>
</dbReference>
<protein>
    <recommendedName>
        <fullName evidence="3">DUF4283 domain-containing protein</fullName>
    </recommendedName>
</protein>
<dbReference type="OrthoDB" id="1939300at2759"/>
<organism evidence="1 2">
    <name type="scientific">Carnegiea gigantea</name>
    <dbReference type="NCBI Taxonomy" id="171969"/>
    <lineage>
        <taxon>Eukaryota</taxon>
        <taxon>Viridiplantae</taxon>
        <taxon>Streptophyta</taxon>
        <taxon>Embryophyta</taxon>
        <taxon>Tracheophyta</taxon>
        <taxon>Spermatophyta</taxon>
        <taxon>Magnoliopsida</taxon>
        <taxon>eudicotyledons</taxon>
        <taxon>Gunneridae</taxon>
        <taxon>Pentapetalae</taxon>
        <taxon>Caryophyllales</taxon>
        <taxon>Cactineae</taxon>
        <taxon>Cactaceae</taxon>
        <taxon>Cactoideae</taxon>
        <taxon>Echinocereeae</taxon>
        <taxon>Carnegiea</taxon>
    </lineage>
</organism>
<name>A0A9Q1GTX9_9CARY</name>
<keyword evidence="2" id="KW-1185">Reference proteome</keyword>
<sequence length="222" mass="25426">MAGGRRGCPRSVSTKCPSLAPVTPVCTESFCPETEPIVLGHLKPRIIPRQPLTQKVALFLKFRFRVLSPNWWTQMKVLRSLLFLLSLSMGLNATVLRNLRLNPKPFTGKMLCFVLCWGLTPPFEVMKGFLQRIWASYDIDKILYVRKVESRGFFFFDKKPLLVKGWTPSMELQTEAISSLPLWIQLPPPDIKYWGMESLSKIGSLLVIPIKTDRFTKDKLVL</sequence>
<dbReference type="InterPro" id="IPR040256">
    <property type="entry name" value="At4g02000-like"/>
</dbReference>
<proteinExistence type="predicted"/>
<dbReference type="AlphaFoldDB" id="A0A9Q1GTX9"/>
<evidence type="ECO:0000313" key="2">
    <source>
        <dbReference type="Proteomes" id="UP001153076"/>
    </source>
</evidence>
<gene>
    <name evidence="1" type="ORF">Cgig2_015850</name>
</gene>